<proteinExistence type="predicted"/>
<dbReference type="Pfam" id="PF00497">
    <property type="entry name" value="SBP_bac_3"/>
    <property type="match status" value="1"/>
</dbReference>
<dbReference type="SUPFAM" id="SSF53850">
    <property type="entry name" value="Periplasmic binding protein-like II"/>
    <property type="match status" value="1"/>
</dbReference>
<dbReference type="PANTHER" id="PTHR35936:SF17">
    <property type="entry name" value="ARGININE-BINDING EXTRACELLULAR PROTEIN ARTP"/>
    <property type="match status" value="1"/>
</dbReference>
<keyword evidence="1" id="KW-0732">Signal</keyword>
<dbReference type="EMBL" id="CADILE010000002">
    <property type="protein sequence ID" value="CAB3835109.1"/>
    <property type="molecule type" value="Genomic_DNA"/>
</dbReference>
<reference evidence="3 4" key="1">
    <citation type="submission" date="2020-04" db="EMBL/GenBank/DDBJ databases">
        <authorList>
            <person name="De Canck E."/>
        </authorList>
    </citation>
    <scope>NUCLEOTIDE SEQUENCE [LARGE SCALE GENOMIC DNA]</scope>
    <source>
        <strain evidence="3 4">LMG 3328</strain>
    </source>
</reference>
<feature type="domain" description="Solute-binding protein family 3/N-terminal" evidence="2">
    <location>
        <begin position="35"/>
        <end position="254"/>
    </location>
</feature>
<dbReference type="Proteomes" id="UP000494122">
    <property type="component" value="Unassembled WGS sequence"/>
</dbReference>
<sequence length="264" mass="27380">MTAISSTTARSDVPAHSGATSIPADIAQAFTPTGALRATINLGNPILATRDGSGAAAGVSVDLARAFAQRLGVALELIVLESAGKAVDTVSQDAADIGFFAIDPKRAAGIAFTDAYVLIEGAYLVRNDSPLREIAEVDDPRHRVTVGLGSAYDLYLTRELQRAAITRAATSPTVVDTFLQTGTDVAAGVRQQLEADARRLGGLRLLPGSFMTIRQAMGLPRGRGEAAARVLADFVEDMKRSGFVAQALARHGIDGAAVAPAAGR</sequence>
<evidence type="ECO:0000256" key="1">
    <source>
        <dbReference type="ARBA" id="ARBA00022729"/>
    </source>
</evidence>
<accession>A0A6S7CK04</accession>
<dbReference type="AlphaFoldDB" id="A0A6S7CK04"/>
<gene>
    <name evidence="3" type="ORF">LMG3328_00964</name>
</gene>
<dbReference type="InterPro" id="IPR001638">
    <property type="entry name" value="Solute-binding_3/MltF_N"/>
</dbReference>
<dbReference type="SMART" id="SM00062">
    <property type="entry name" value="PBPb"/>
    <property type="match status" value="1"/>
</dbReference>
<evidence type="ECO:0000313" key="4">
    <source>
        <dbReference type="Proteomes" id="UP000494122"/>
    </source>
</evidence>
<dbReference type="Gene3D" id="3.40.190.10">
    <property type="entry name" value="Periplasmic binding protein-like II"/>
    <property type="match status" value="2"/>
</dbReference>
<protein>
    <recommendedName>
        <fullName evidence="2">Solute-binding protein family 3/N-terminal domain-containing protein</fullName>
    </recommendedName>
</protein>
<evidence type="ECO:0000313" key="3">
    <source>
        <dbReference type="EMBL" id="CAB3835109.1"/>
    </source>
</evidence>
<name>A0A6S7CK04_9BURK</name>
<organism evidence="3 4">
    <name type="scientific">Achromobacter ruhlandii</name>
    <dbReference type="NCBI Taxonomy" id="72557"/>
    <lineage>
        <taxon>Bacteria</taxon>
        <taxon>Pseudomonadati</taxon>
        <taxon>Pseudomonadota</taxon>
        <taxon>Betaproteobacteria</taxon>
        <taxon>Burkholderiales</taxon>
        <taxon>Alcaligenaceae</taxon>
        <taxon>Achromobacter</taxon>
    </lineage>
</organism>
<evidence type="ECO:0000259" key="2">
    <source>
        <dbReference type="SMART" id="SM00062"/>
    </source>
</evidence>
<dbReference type="PANTHER" id="PTHR35936">
    <property type="entry name" value="MEMBRANE-BOUND LYTIC MUREIN TRANSGLYCOSYLASE F"/>
    <property type="match status" value="1"/>
</dbReference>
<dbReference type="RefSeq" id="WP_232734842.1">
    <property type="nucleotide sequence ID" value="NZ_CADILE010000002.1"/>
</dbReference>